<protein>
    <recommendedName>
        <fullName evidence="2">Protein kinase domain-containing protein</fullName>
    </recommendedName>
</protein>
<evidence type="ECO:0000256" key="1">
    <source>
        <dbReference type="SAM" id="MobiDB-lite"/>
    </source>
</evidence>
<dbReference type="GO" id="GO:0005524">
    <property type="term" value="F:ATP binding"/>
    <property type="evidence" value="ECO:0007669"/>
    <property type="project" value="InterPro"/>
</dbReference>
<feature type="compositionally biased region" description="Low complexity" evidence="1">
    <location>
        <begin position="390"/>
        <end position="418"/>
    </location>
</feature>
<dbReference type="InterPro" id="IPR001245">
    <property type="entry name" value="Ser-Thr/Tyr_kinase_cat_dom"/>
</dbReference>
<feature type="compositionally biased region" description="Polar residues" evidence="1">
    <location>
        <begin position="706"/>
        <end position="715"/>
    </location>
</feature>
<dbReference type="SUPFAM" id="SSF48403">
    <property type="entry name" value="Ankyrin repeat"/>
    <property type="match status" value="1"/>
</dbReference>
<gene>
    <name evidence="3" type="ORF">EMPS_04449</name>
</gene>
<sequence>MTVAVTPMDQGTFQILHQSAPEIAFEDIEHIIFDAHIPGRYGNIHVGRWQGHEVEIREPFGDLATVEREVRLLYKLGNHCPQILKLHGFTVEPGTGIAYLVVQHNEHGTLHSYLLNFHAHLTWPDRYNLAMDIALGLRYLHYKGYRHRHLHSASVLIDTNGSAVLSDFGSTRDSEVISSREHTARMGYIAPERLIKNGTRYSIECDIYSLGMVFWEIASGRPPFENLIMACNPHDGSLMSLAQNIMAGRREKPVDGTDPIFEDLYTRCCHANPLERPSIDWIIQTLGVLLKQPSGNLHRKIEDLSLEDQPKKPAYSAKASSRDSHGSIASRSVKSSRSGSIDNERDMPSPMVRSRELHMTPREGEYLHSNGSGSTIPPPIPPVSHRRKMSAVSSMAPSMRSMSISSGSSTGSSSGASGPTIPARDSRRVSTLSSVSSIEMPKYDAASVPVPKRNRSLTIWEACQEGNVELAEHFILANGANPNALISLPPYSMLAEVAPLHVACFYQPENLMAILRVLQRHGAVMQLVTTMTHQSALHILLEHATNYDLALEACRFLMVDCKLSVNDQDNRGVTPFHKFLKNPHLSARPSVAGSELFTLLRERGQANLHIESHHEGNALGMAARYLRVDLLKLFLLTDLASSDPRSLGYALNQVDQPLSETRPSKSSQDLCRSILMEWTGEKGETKRIQMAERILEHQGLAAPHSPLNTSSSLQSAAPPKARKQSIGLLSLGKSKKSSKEDHPPVPAVPTKATSDVDTARRILQSTVAKQQKLKHFMTQSGF</sequence>
<feature type="compositionally biased region" description="Low complexity" evidence="1">
    <location>
        <begin position="326"/>
        <end position="341"/>
    </location>
</feature>
<dbReference type="Gene3D" id="1.10.510.10">
    <property type="entry name" value="Transferase(Phosphotransferase) domain 1"/>
    <property type="match status" value="1"/>
</dbReference>
<dbReference type="Pfam" id="PF07714">
    <property type="entry name" value="PK_Tyr_Ser-Thr"/>
    <property type="match status" value="1"/>
</dbReference>
<dbReference type="EMBL" id="BQFW01000006">
    <property type="protein sequence ID" value="GJJ72092.1"/>
    <property type="molecule type" value="Genomic_DNA"/>
</dbReference>
<feature type="region of interest" description="Disordered" evidence="1">
    <location>
        <begin position="302"/>
        <end position="430"/>
    </location>
</feature>
<proteinExistence type="predicted"/>
<dbReference type="InterPro" id="IPR050167">
    <property type="entry name" value="Ser_Thr_protein_kinase"/>
</dbReference>
<feature type="compositionally biased region" description="Basic and acidic residues" evidence="1">
    <location>
        <begin position="342"/>
        <end position="366"/>
    </location>
</feature>
<dbReference type="PROSITE" id="PS50011">
    <property type="entry name" value="PROTEIN_KINASE_DOM"/>
    <property type="match status" value="1"/>
</dbReference>
<comment type="caution">
    <text evidence="3">The sequence shown here is derived from an EMBL/GenBank/DDBJ whole genome shotgun (WGS) entry which is preliminary data.</text>
</comment>
<accession>A0A9P3H999</accession>
<evidence type="ECO:0000313" key="4">
    <source>
        <dbReference type="Proteomes" id="UP000827284"/>
    </source>
</evidence>
<name>A0A9P3H999_9FUNG</name>
<dbReference type="InterPro" id="IPR036770">
    <property type="entry name" value="Ankyrin_rpt-contain_sf"/>
</dbReference>
<dbReference type="InterPro" id="IPR011009">
    <property type="entry name" value="Kinase-like_dom_sf"/>
</dbReference>
<dbReference type="AlphaFoldDB" id="A0A9P3H999"/>
<dbReference type="Proteomes" id="UP000827284">
    <property type="component" value="Unassembled WGS sequence"/>
</dbReference>
<evidence type="ECO:0000313" key="3">
    <source>
        <dbReference type="EMBL" id="GJJ72092.1"/>
    </source>
</evidence>
<evidence type="ECO:0000259" key="2">
    <source>
        <dbReference type="PROSITE" id="PS50011"/>
    </source>
</evidence>
<organism evidence="3 4">
    <name type="scientific">Entomortierella parvispora</name>
    <dbReference type="NCBI Taxonomy" id="205924"/>
    <lineage>
        <taxon>Eukaryota</taxon>
        <taxon>Fungi</taxon>
        <taxon>Fungi incertae sedis</taxon>
        <taxon>Mucoromycota</taxon>
        <taxon>Mortierellomycotina</taxon>
        <taxon>Mortierellomycetes</taxon>
        <taxon>Mortierellales</taxon>
        <taxon>Mortierellaceae</taxon>
        <taxon>Entomortierella</taxon>
    </lineage>
</organism>
<dbReference type="OrthoDB" id="4062651at2759"/>
<dbReference type="Gene3D" id="1.25.40.20">
    <property type="entry name" value="Ankyrin repeat-containing domain"/>
    <property type="match status" value="1"/>
</dbReference>
<dbReference type="SUPFAM" id="SSF56112">
    <property type="entry name" value="Protein kinase-like (PK-like)"/>
    <property type="match status" value="1"/>
</dbReference>
<reference evidence="3" key="2">
    <citation type="journal article" date="2022" name="Microbiol. Resour. Announc.">
        <title>Whole-Genome Sequence of Entomortierella parvispora E1425, a Mucoromycotan Fungus Associated with Burkholderiaceae-Related Endosymbiotic Bacteria.</title>
        <authorList>
            <person name="Herlambang A."/>
            <person name="Guo Y."/>
            <person name="Takashima Y."/>
            <person name="Narisawa K."/>
            <person name="Ohta H."/>
            <person name="Nishizawa T."/>
        </authorList>
    </citation>
    <scope>NUCLEOTIDE SEQUENCE</scope>
    <source>
        <strain evidence="3">E1425</strain>
    </source>
</reference>
<dbReference type="PANTHER" id="PTHR23257">
    <property type="entry name" value="SERINE-THREONINE PROTEIN KINASE"/>
    <property type="match status" value="1"/>
</dbReference>
<reference evidence="3" key="1">
    <citation type="submission" date="2021-11" db="EMBL/GenBank/DDBJ databases">
        <authorList>
            <person name="Herlambang A."/>
            <person name="Guo Y."/>
            <person name="Takashima Y."/>
            <person name="Nishizawa T."/>
        </authorList>
    </citation>
    <scope>NUCLEOTIDE SEQUENCE</scope>
    <source>
        <strain evidence="3">E1425</strain>
    </source>
</reference>
<keyword evidence="4" id="KW-1185">Reference proteome</keyword>
<feature type="domain" description="Protein kinase" evidence="2">
    <location>
        <begin position="30"/>
        <end position="290"/>
    </location>
</feature>
<dbReference type="InterPro" id="IPR000719">
    <property type="entry name" value="Prot_kinase_dom"/>
</dbReference>
<dbReference type="GO" id="GO:0004672">
    <property type="term" value="F:protein kinase activity"/>
    <property type="evidence" value="ECO:0007669"/>
    <property type="project" value="InterPro"/>
</dbReference>
<feature type="region of interest" description="Disordered" evidence="1">
    <location>
        <begin position="702"/>
        <end position="757"/>
    </location>
</feature>
<feature type="compositionally biased region" description="Basic and acidic residues" evidence="1">
    <location>
        <begin position="302"/>
        <end position="311"/>
    </location>
</feature>